<gene>
    <name evidence="1" type="ORF">SY86_09730</name>
    <name evidence="2" type="ORF">SY86_11815</name>
</gene>
<dbReference type="EMBL" id="JXNU01000003">
    <property type="protein sequence ID" value="KKF35644.1"/>
    <property type="molecule type" value="Genomic_DNA"/>
</dbReference>
<proteinExistence type="predicted"/>
<dbReference type="Proteomes" id="UP000033924">
    <property type="component" value="Unassembled WGS sequence"/>
</dbReference>
<sequence length="65" mass="7249">MIIPDHLIRGLNNSTRPVVLYRNEYGDVVYGFVLRPDEFVTSVQQMAEARKTAGISAVDDADNPL</sequence>
<evidence type="ECO:0000313" key="2">
    <source>
        <dbReference type="EMBL" id="KKF35956.1"/>
    </source>
</evidence>
<evidence type="ECO:0000313" key="1">
    <source>
        <dbReference type="EMBL" id="KKF35644.1"/>
    </source>
</evidence>
<keyword evidence="3" id="KW-1185">Reference proteome</keyword>
<evidence type="ECO:0000313" key="3">
    <source>
        <dbReference type="Proteomes" id="UP000033924"/>
    </source>
</evidence>
<dbReference type="STRING" id="65700.SY86_09730"/>
<dbReference type="PATRIC" id="fig|65700.7.peg.2448"/>
<dbReference type="AlphaFoldDB" id="A0A0M2K9N0"/>
<comment type="caution">
    <text evidence="1">The sequence shown here is derived from an EMBL/GenBank/DDBJ whole genome shotgun (WGS) entry which is preliminary data.</text>
</comment>
<dbReference type="EMBL" id="JXNU01000003">
    <property type="protein sequence ID" value="KKF35956.1"/>
    <property type="molecule type" value="Genomic_DNA"/>
</dbReference>
<reference evidence="1 3" key="1">
    <citation type="submission" date="2015-01" db="EMBL/GenBank/DDBJ databases">
        <title>Erwinia tracheiphila.</title>
        <authorList>
            <person name="Shapiro L.R."/>
        </authorList>
    </citation>
    <scope>NUCLEOTIDE SEQUENCE [LARGE SCALE GENOMIC DNA]</scope>
    <source>
        <strain evidence="1 3">BuffGH</strain>
    </source>
</reference>
<protein>
    <submittedName>
        <fullName evidence="1">Uncharacterized protein</fullName>
    </submittedName>
</protein>
<accession>A0A0M2K9N0</accession>
<organism evidence="1 3">
    <name type="scientific">Erwinia tracheiphila</name>
    <dbReference type="NCBI Taxonomy" id="65700"/>
    <lineage>
        <taxon>Bacteria</taxon>
        <taxon>Pseudomonadati</taxon>
        <taxon>Pseudomonadota</taxon>
        <taxon>Gammaproteobacteria</taxon>
        <taxon>Enterobacterales</taxon>
        <taxon>Erwiniaceae</taxon>
        <taxon>Erwinia</taxon>
    </lineage>
</organism>
<name>A0A0M2K9N0_9GAMM</name>
<dbReference type="RefSeq" id="WP_016192912.1">
    <property type="nucleotide sequence ID" value="NZ_CP089932.1"/>
</dbReference>